<reference evidence="2 3" key="1">
    <citation type="journal article" date="2013" name="Genome Announc.">
        <title>Draft Genome Sequence for Caulobacter sp. Strain OR37, a Bacterium Tolerant to Heavy Metals.</title>
        <authorList>
            <person name="Utturkar S.M."/>
            <person name="Bollmann A."/>
            <person name="Brzoska R.M."/>
            <person name="Klingeman D.M."/>
            <person name="Epstein S.E."/>
            <person name="Palumbo A.V."/>
            <person name="Brown S.D."/>
        </authorList>
    </citation>
    <scope>NUCLEOTIDE SEQUENCE [LARGE SCALE GENOMIC DNA]</scope>
    <source>
        <strain evidence="2 3">OR37</strain>
    </source>
</reference>
<comment type="caution">
    <text evidence="2">The sequence shown here is derived from an EMBL/GenBank/DDBJ whole genome shotgun (WGS) entry which is preliminary data.</text>
</comment>
<organism evidence="2 3">
    <name type="scientific">Caulobacter vibrioides OR37</name>
    <dbReference type="NCBI Taxonomy" id="1292034"/>
    <lineage>
        <taxon>Bacteria</taxon>
        <taxon>Pseudomonadati</taxon>
        <taxon>Pseudomonadota</taxon>
        <taxon>Alphaproteobacteria</taxon>
        <taxon>Caulobacterales</taxon>
        <taxon>Caulobacteraceae</taxon>
        <taxon>Caulobacter</taxon>
    </lineage>
</organism>
<name>R0EJI8_CAUVI</name>
<sequence length="112" mass="12154" precursor="true">MIWPLMIAAIAVAAPAAKPLQGNGYPTEVSADYVLGCMAANGQTQDMLRRCACSIDTIAAVVPFETYEQAETILRMRQATGQAASLFRETPALKDVVDRLRAAQVEADFRCF</sequence>
<dbReference type="eggNOG" id="ENOG5032RK3">
    <property type="taxonomic scope" value="Bacteria"/>
</dbReference>
<protein>
    <recommendedName>
        <fullName evidence="4">Rap1a immunity protein domain-containing protein</fullName>
    </recommendedName>
</protein>
<proteinExistence type="predicted"/>
<dbReference type="PATRIC" id="fig|1292034.3.peg.2841"/>
<dbReference type="EMBL" id="APMP01000019">
    <property type="protein sequence ID" value="ENZ81302.1"/>
    <property type="molecule type" value="Genomic_DNA"/>
</dbReference>
<dbReference type="AlphaFoldDB" id="R0EJI8"/>
<keyword evidence="1" id="KW-0732">Signal</keyword>
<evidence type="ECO:0008006" key="4">
    <source>
        <dbReference type="Google" id="ProtNLM"/>
    </source>
</evidence>
<dbReference type="OrthoDB" id="7277196at2"/>
<evidence type="ECO:0000313" key="3">
    <source>
        <dbReference type="Proteomes" id="UP000013063"/>
    </source>
</evidence>
<evidence type="ECO:0000256" key="1">
    <source>
        <dbReference type="SAM" id="SignalP"/>
    </source>
</evidence>
<dbReference type="STRING" id="1292034.OR37_02860"/>
<gene>
    <name evidence="2" type="ORF">OR37_02860</name>
</gene>
<evidence type="ECO:0000313" key="2">
    <source>
        <dbReference type="EMBL" id="ENZ81302.1"/>
    </source>
</evidence>
<accession>R0EJI8</accession>
<dbReference type="Proteomes" id="UP000013063">
    <property type="component" value="Unassembled WGS sequence"/>
</dbReference>
<dbReference type="RefSeq" id="WP_004621209.1">
    <property type="nucleotide sequence ID" value="NZ_APMP01000019.1"/>
</dbReference>
<feature type="chain" id="PRO_5004348843" description="Rap1a immunity protein domain-containing protein" evidence="1">
    <location>
        <begin position="17"/>
        <end position="112"/>
    </location>
</feature>
<feature type="signal peptide" evidence="1">
    <location>
        <begin position="1"/>
        <end position="16"/>
    </location>
</feature>
<keyword evidence="3" id="KW-1185">Reference proteome</keyword>